<dbReference type="OrthoDB" id="2523383at2759"/>
<dbReference type="InParanoid" id="A0A0C2SDS8"/>
<evidence type="ECO:0000313" key="2">
    <source>
        <dbReference type="Proteomes" id="UP000054549"/>
    </source>
</evidence>
<proteinExistence type="predicted"/>
<dbReference type="Proteomes" id="UP000054549">
    <property type="component" value="Unassembled WGS sequence"/>
</dbReference>
<evidence type="ECO:0008006" key="3">
    <source>
        <dbReference type="Google" id="ProtNLM"/>
    </source>
</evidence>
<reference evidence="1 2" key="1">
    <citation type="submission" date="2014-04" db="EMBL/GenBank/DDBJ databases">
        <title>Evolutionary Origins and Diversification of the Mycorrhizal Mutualists.</title>
        <authorList>
            <consortium name="DOE Joint Genome Institute"/>
            <consortium name="Mycorrhizal Genomics Consortium"/>
            <person name="Kohler A."/>
            <person name="Kuo A."/>
            <person name="Nagy L.G."/>
            <person name="Floudas D."/>
            <person name="Copeland A."/>
            <person name="Barry K.W."/>
            <person name="Cichocki N."/>
            <person name="Veneault-Fourrey C."/>
            <person name="LaButti K."/>
            <person name="Lindquist E.A."/>
            <person name="Lipzen A."/>
            <person name="Lundell T."/>
            <person name="Morin E."/>
            <person name="Murat C."/>
            <person name="Riley R."/>
            <person name="Ohm R."/>
            <person name="Sun H."/>
            <person name="Tunlid A."/>
            <person name="Henrissat B."/>
            <person name="Grigoriev I.V."/>
            <person name="Hibbett D.S."/>
            <person name="Martin F."/>
        </authorList>
    </citation>
    <scope>NUCLEOTIDE SEQUENCE [LARGE SCALE GENOMIC DNA]</scope>
    <source>
        <strain evidence="1 2">Koide BX008</strain>
    </source>
</reference>
<keyword evidence="2" id="KW-1185">Reference proteome</keyword>
<feature type="non-terminal residue" evidence="1">
    <location>
        <position position="1"/>
    </location>
</feature>
<dbReference type="EMBL" id="KN818287">
    <property type="protein sequence ID" value="KIL61205.1"/>
    <property type="molecule type" value="Genomic_DNA"/>
</dbReference>
<protein>
    <recommendedName>
        <fullName evidence="3">BTB domain-containing protein</fullName>
    </recommendedName>
</protein>
<name>A0A0C2SDS8_AMAMK</name>
<dbReference type="AlphaFoldDB" id="A0A0C2SDS8"/>
<accession>A0A0C2SDS8</accession>
<gene>
    <name evidence="1" type="ORF">M378DRAFT_82751</name>
</gene>
<organism evidence="1 2">
    <name type="scientific">Amanita muscaria (strain Koide BX008)</name>
    <dbReference type="NCBI Taxonomy" id="946122"/>
    <lineage>
        <taxon>Eukaryota</taxon>
        <taxon>Fungi</taxon>
        <taxon>Dikarya</taxon>
        <taxon>Basidiomycota</taxon>
        <taxon>Agaricomycotina</taxon>
        <taxon>Agaricomycetes</taxon>
        <taxon>Agaricomycetidae</taxon>
        <taxon>Agaricales</taxon>
        <taxon>Pluteineae</taxon>
        <taxon>Amanitaceae</taxon>
        <taxon>Amanita</taxon>
    </lineage>
</organism>
<evidence type="ECO:0000313" key="1">
    <source>
        <dbReference type="EMBL" id="KIL61205.1"/>
    </source>
</evidence>
<dbReference type="HOGENOM" id="CLU_059618_0_0_1"/>
<sequence length="286" mass="31002">NPAIKLPRNLARPPFANVPRDAIAAVAPELENVPADYISRGLRSKAKVMLSGNAALAASLPSSLPKTHLTLTMTVPVRAPSENEYPTHILAISSSSSSSDQVRLFPVHSLVLASQCVRLPRFPPSQANLSSSQVTLPVLPMSIPSPATFAILHQFMYDHRLDSVLKALFPLPPSFLHSVSHQTIQATLRSETTLCQLSNYLCSSSSDLQALTAHVAHVKELWQDMVSLGLYDTELWDTVDLAWEIVLGALSLIEQPPGPVFDRLPSRQLSDLGHGCNTPLPSQTVS</sequence>